<evidence type="ECO:0000259" key="7">
    <source>
        <dbReference type="Pfam" id="PF04182"/>
    </source>
</evidence>
<dbReference type="Pfam" id="PF04182">
    <property type="entry name" value="B-block_TFIIIC"/>
    <property type="match status" value="1"/>
</dbReference>
<reference evidence="12" key="1">
    <citation type="submission" date="2021-01" db="EMBL/GenBank/DDBJ databases">
        <authorList>
            <person name="Corre E."/>
            <person name="Pelletier E."/>
            <person name="Niang G."/>
            <person name="Scheremetjew M."/>
            <person name="Finn R."/>
            <person name="Kale V."/>
            <person name="Holt S."/>
            <person name="Cochrane G."/>
            <person name="Meng A."/>
            <person name="Brown T."/>
            <person name="Cohen L."/>
        </authorList>
    </citation>
    <scope>NUCLEOTIDE SEQUENCE</scope>
    <source>
        <strain evidence="12">CCMP1320</strain>
    </source>
</reference>
<evidence type="ECO:0000259" key="9">
    <source>
        <dbReference type="Pfam" id="PF24101"/>
    </source>
</evidence>
<dbReference type="InterPro" id="IPR044210">
    <property type="entry name" value="Tfc3-like"/>
</dbReference>
<feature type="region of interest" description="Disordered" evidence="6">
    <location>
        <begin position="896"/>
        <end position="969"/>
    </location>
</feature>
<feature type="compositionally biased region" description="Pro residues" evidence="6">
    <location>
        <begin position="1157"/>
        <end position="1169"/>
    </location>
</feature>
<feature type="compositionally biased region" description="Low complexity" evidence="6">
    <location>
        <begin position="1170"/>
        <end position="1184"/>
    </location>
</feature>
<dbReference type="GO" id="GO:0042791">
    <property type="term" value="P:5S class rRNA transcription by RNA polymerase III"/>
    <property type="evidence" value="ECO:0007669"/>
    <property type="project" value="TreeGrafter"/>
</dbReference>
<feature type="compositionally biased region" description="Low complexity" evidence="6">
    <location>
        <begin position="902"/>
        <end position="920"/>
    </location>
</feature>
<feature type="region of interest" description="Disordered" evidence="6">
    <location>
        <begin position="698"/>
        <end position="756"/>
    </location>
</feature>
<evidence type="ECO:0000256" key="3">
    <source>
        <dbReference type="ARBA" id="ARBA00023125"/>
    </source>
</evidence>
<feature type="compositionally biased region" description="Low complexity" evidence="6">
    <location>
        <begin position="700"/>
        <end position="710"/>
    </location>
</feature>
<evidence type="ECO:0008006" key="13">
    <source>
        <dbReference type="Google" id="ProtNLM"/>
    </source>
</evidence>
<keyword evidence="5" id="KW-0539">Nucleus</keyword>
<evidence type="ECO:0000256" key="5">
    <source>
        <dbReference type="ARBA" id="ARBA00023242"/>
    </source>
</evidence>
<feature type="compositionally biased region" description="Polar residues" evidence="6">
    <location>
        <begin position="440"/>
        <end position="450"/>
    </location>
</feature>
<dbReference type="SUPFAM" id="SSF46785">
    <property type="entry name" value="Winged helix' DNA-binding domain"/>
    <property type="match status" value="1"/>
</dbReference>
<dbReference type="GO" id="GO:0000127">
    <property type="term" value="C:transcription factor TFIIIC complex"/>
    <property type="evidence" value="ECO:0007669"/>
    <property type="project" value="InterPro"/>
</dbReference>
<feature type="compositionally biased region" description="Low complexity" evidence="6">
    <location>
        <begin position="1040"/>
        <end position="1080"/>
    </location>
</feature>
<feature type="domain" description="B-block binding subunit of TFIIIC" evidence="7">
    <location>
        <begin position="143"/>
        <end position="217"/>
    </location>
</feature>
<feature type="compositionally biased region" description="Low complexity" evidence="6">
    <location>
        <begin position="929"/>
        <end position="946"/>
    </location>
</feature>
<dbReference type="InterPro" id="IPR056063">
    <property type="entry name" value="DUF7646"/>
</dbReference>
<evidence type="ECO:0000256" key="4">
    <source>
        <dbReference type="ARBA" id="ARBA00023163"/>
    </source>
</evidence>
<organism evidence="12">
    <name type="scientific">Dunaliella tertiolecta</name>
    <name type="common">Green alga</name>
    <dbReference type="NCBI Taxonomy" id="3047"/>
    <lineage>
        <taxon>Eukaryota</taxon>
        <taxon>Viridiplantae</taxon>
        <taxon>Chlorophyta</taxon>
        <taxon>core chlorophytes</taxon>
        <taxon>Chlorophyceae</taxon>
        <taxon>CS clade</taxon>
        <taxon>Chlamydomonadales</taxon>
        <taxon>Dunaliellaceae</taxon>
        <taxon>Dunaliella</taxon>
    </lineage>
</organism>
<dbReference type="Gene3D" id="1.10.10.10">
    <property type="entry name" value="Winged helix-like DNA-binding domain superfamily/Winged helix DNA-binding domain"/>
    <property type="match status" value="1"/>
</dbReference>
<dbReference type="InterPro" id="IPR007309">
    <property type="entry name" value="TFIIIC_Bblock-bd"/>
</dbReference>
<feature type="domain" description="DUF7646" evidence="11">
    <location>
        <begin position="349"/>
        <end position="418"/>
    </location>
</feature>
<evidence type="ECO:0000313" key="12">
    <source>
        <dbReference type="EMBL" id="CAE0492247.1"/>
    </source>
</evidence>
<dbReference type="GO" id="GO:0006384">
    <property type="term" value="P:transcription initiation at RNA polymerase III promoter"/>
    <property type="evidence" value="ECO:0007669"/>
    <property type="project" value="InterPro"/>
</dbReference>
<dbReference type="PANTHER" id="PTHR15180:SF1">
    <property type="entry name" value="GENERAL TRANSCRIPTION FACTOR 3C POLYPEPTIDE 1"/>
    <property type="match status" value="1"/>
</dbReference>
<feature type="compositionally biased region" description="Basic and acidic residues" evidence="6">
    <location>
        <begin position="711"/>
        <end position="720"/>
    </location>
</feature>
<feature type="domain" description="GTF3C1 extended winged-helix" evidence="9">
    <location>
        <begin position="562"/>
        <end position="679"/>
    </location>
</feature>
<evidence type="ECO:0000256" key="6">
    <source>
        <dbReference type="SAM" id="MobiDB-lite"/>
    </source>
</evidence>
<keyword evidence="3" id="KW-0238">DNA-binding</keyword>
<evidence type="ECO:0000256" key="2">
    <source>
        <dbReference type="ARBA" id="ARBA00022553"/>
    </source>
</evidence>
<dbReference type="InterPro" id="IPR056020">
    <property type="entry name" value="DUF7599"/>
</dbReference>
<feature type="region of interest" description="Disordered" evidence="6">
    <location>
        <begin position="1040"/>
        <end position="1117"/>
    </location>
</feature>
<feature type="compositionally biased region" description="Pro residues" evidence="6">
    <location>
        <begin position="947"/>
        <end position="956"/>
    </location>
</feature>
<dbReference type="GO" id="GO:0003677">
    <property type="term" value="F:DNA binding"/>
    <property type="evidence" value="ECO:0007669"/>
    <property type="project" value="UniProtKB-KW"/>
</dbReference>
<feature type="region of interest" description="Disordered" evidence="6">
    <location>
        <begin position="440"/>
        <end position="556"/>
    </location>
</feature>
<dbReference type="Pfam" id="PF24657">
    <property type="entry name" value="DUF7646"/>
    <property type="match status" value="1"/>
</dbReference>
<dbReference type="Pfam" id="PF23704">
    <property type="entry name" value="WHD_GTF3C1_N"/>
    <property type="match status" value="1"/>
</dbReference>
<feature type="region of interest" description="Disordered" evidence="6">
    <location>
        <begin position="1148"/>
        <end position="1184"/>
    </location>
</feature>
<evidence type="ECO:0000259" key="8">
    <source>
        <dbReference type="Pfam" id="PF23704"/>
    </source>
</evidence>
<protein>
    <recommendedName>
        <fullName evidence="13">B-block binding subunit of TFIIIC domain-containing protein</fullName>
    </recommendedName>
</protein>
<evidence type="ECO:0000256" key="1">
    <source>
        <dbReference type="ARBA" id="ARBA00004123"/>
    </source>
</evidence>
<proteinExistence type="predicted"/>
<keyword evidence="2" id="KW-0597">Phosphoprotein</keyword>
<dbReference type="AlphaFoldDB" id="A0A7S3VKM4"/>
<dbReference type="InterPro" id="IPR036390">
    <property type="entry name" value="WH_DNA-bd_sf"/>
</dbReference>
<sequence length="1196" mass="129826">MEELVNVAVEEVAVEGSSGCSVSELWRLLEAKLPLPSGHVTALTDTVKQYIWVSLLQQRPLDILLYLPSGTSPHEPRPATKGKKKDSQQAQEELQETCPFESVPHYKDAEERGVRIKASTLARNNVLGLYDAHTSRFQLSGPQIMTLETIARARHLGALQSNLASKMNITNANFFYVVKCLEERGLIARTPVLLTTQRTARSNGVLTTNVLHLTRYAPPVRLGPSQVFKMVEVQGHHQQLDADTATYTIQDESRFMRLVSERIASTVGKAVIESELKIVLGFTGKKGHRYWRRIKGKLLKNGNIHVYVAEMNGKAVTCVKLLKEYTGPAEEGEGDGDEGEAEAINNGSLLVEVPLERQMLEAVLDAGHDGILTMHIFERLHLMAKKYVPALNELVKKYGLQVIPQHVGRVMQNRILAPPHLLEQYQHAQYTAFGVVPTQRASLPSQQQQGVPGEAEMHGGGEGAAEAPGTAGVGDAGPSSSMGGLQASVVGLGEAQASGPRAQTPLPQRASPAAAGAAGPSSVSEGVHAASASGAGERTTEGEGAGAGPATGQPAKRWAMRTTDLSDNRVRRLLARLEEQGFLVRHEIRAMLYNFEVANGLVPPSTSVYSKGPDKKTIERLIVRMEKANKAKRLSIAVPGSYQQGEARLTEVIVPFEPEVTDEKIKTMQDYFIMYERNLRQSSSNKYFLEKNQALRSITERQQQQTQRQQEGGKKIDHSDTQVAAEGGSPAPQLGQPSQQQHQQQQPSRPQAEQQGMVERVEAVARMGVGVHRMQDGKVVPLTGEERITRLLPPGSSLHGIRASLLAQGKTQRALQPAGSTFSFTPQRQLLPGVNASISGTRMAVQDQQALISGSSYQGERSTVRMTLNGYSWARQARVRLLHSFLCAFTGMCEPRQPPAPQQQQQQQLQQQHQQGQLQQQEDRTQGHAAAASVAEGEEVVTAARPPAVPAVPPPQDTQDQQSLFRPSTPKMSTEVFLSEGLEVGWQLRHLCAAAEPAQPLPEWKDMSGTQYGVTLELKQLEQRNRLVLTGDLQAAPIAAASGPRARTPPQEQQKQQRQQQQQQQQAALLGRVLQQPQQQLGGGGVGGVPPPPPRPGMQPHILSPHLTSSPAPSTPLGATSLPGMGAAPHLPSMNVPPFLAGGPHGPAGGAAFVPPHVGPPPPFGPPLPVQQQLQQQQQQQQQQQMQCLHVCHACL</sequence>
<dbReference type="GO" id="GO:0005634">
    <property type="term" value="C:nucleus"/>
    <property type="evidence" value="ECO:0007669"/>
    <property type="project" value="UniProtKB-SubCell"/>
</dbReference>
<feature type="compositionally biased region" description="Low complexity" evidence="6">
    <location>
        <begin position="727"/>
        <end position="756"/>
    </location>
</feature>
<dbReference type="Pfam" id="PF24538">
    <property type="entry name" value="DUF7599"/>
    <property type="match status" value="1"/>
</dbReference>
<feature type="compositionally biased region" description="Low complexity" evidence="6">
    <location>
        <begin position="510"/>
        <end position="522"/>
    </location>
</feature>
<feature type="domain" description="DUF7599" evidence="10">
    <location>
        <begin position="251"/>
        <end position="331"/>
    </location>
</feature>
<dbReference type="EMBL" id="HBIP01012831">
    <property type="protein sequence ID" value="CAE0492247.1"/>
    <property type="molecule type" value="Transcribed_RNA"/>
</dbReference>
<dbReference type="InterPro" id="IPR056467">
    <property type="entry name" value="eWH_GTF3C1"/>
</dbReference>
<dbReference type="InterPro" id="IPR056428">
    <property type="entry name" value="WH_GTF3C1"/>
</dbReference>
<keyword evidence="4" id="KW-0804">Transcription</keyword>
<dbReference type="PANTHER" id="PTHR15180">
    <property type="entry name" value="GENERAL TRANSCRIPTION FACTOR 3C POLYPEPTIDE 1"/>
    <property type="match status" value="1"/>
</dbReference>
<dbReference type="Pfam" id="PF24101">
    <property type="entry name" value="WHD_GTF3C1"/>
    <property type="match status" value="1"/>
</dbReference>
<gene>
    <name evidence="12" type="ORF">DTER00134_LOCUS7320</name>
</gene>
<evidence type="ECO:0000259" key="10">
    <source>
        <dbReference type="Pfam" id="PF24538"/>
    </source>
</evidence>
<feature type="region of interest" description="Disordered" evidence="6">
    <location>
        <begin position="67"/>
        <end position="102"/>
    </location>
</feature>
<dbReference type="InterPro" id="IPR036388">
    <property type="entry name" value="WH-like_DNA-bd_sf"/>
</dbReference>
<feature type="domain" description="General transcription factor 3C polypeptide 1 winged-helix" evidence="8">
    <location>
        <begin position="1"/>
        <end position="130"/>
    </location>
</feature>
<evidence type="ECO:0000259" key="11">
    <source>
        <dbReference type="Pfam" id="PF24657"/>
    </source>
</evidence>
<comment type="subcellular location">
    <subcellularLocation>
        <location evidence="1">Nucleus</location>
    </subcellularLocation>
</comment>
<accession>A0A7S3VKM4</accession>
<name>A0A7S3VKM4_DUNTE</name>